<sequence length="144" mass="15713">MSSSEKKPSSSSGLKLFGFPLMSPSDGIRRGKKCPFCHRKFQNLQALGGHQNAHRRERQMARLADMHLPEANQIFHAVPPHVAAQIEASSTSIFGGATRFWTLDESSQKLPVAEPTGTCHPVVGVDDNVDLELRLATSSMKSGM</sequence>
<gene>
    <name evidence="3" type="ORF">Fmac_003354</name>
</gene>
<dbReference type="InterPro" id="IPR044299">
    <property type="entry name" value="GIS3/ZFP5/ZFP6"/>
</dbReference>
<evidence type="ECO:0000313" key="3">
    <source>
        <dbReference type="EMBL" id="KAL2349354.1"/>
    </source>
</evidence>
<comment type="caution">
    <text evidence="3">The sequence shown here is derived from an EMBL/GenBank/DDBJ whole genome shotgun (WGS) entry which is preliminary data.</text>
</comment>
<proteinExistence type="predicted"/>
<dbReference type="Proteomes" id="UP001603857">
    <property type="component" value="Unassembled WGS sequence"/>
</dbReference>
<feature type="domain" description="C2H2-type" evidence="2">
    <location>
        <begin position="32"/>
        <end position="59"/>
    </location>
</feature>
<keyword evidence="1" id="KW-0862">Zinc</keyword>
<dbReference type="InterPro" id="IPR013087">
    <property type="entry name" value="Znf_C2H2_type"/>
</dbReference>
<dbReference type="PROSITE" id="PS00028">
    <property type="entry name" value="ZINC_FINGER_C2H2_1"/>
    <property type="match status" value="1"/>
</dbReference>
<evidence type="ECO:0000259" key="2">
    <source>
        <dbReference type="PROSITE" id="PS50157"/>
    </source>
</evidence>
<evidence type="ECO:0000256" key="1">
    <source>
        <dbReference type="PROSITE-ProRule" id="PRU00042"/>
    </source>
</evidence>
<dbReference type="InterPro" id="IPR036236">
    <property type="entry name" value="Znf_C2H2_sf"/>
</dbReference>
<name>A0ABD1NMI8_9FABA</name>
<dbReference type="GO" id="GO:0008270">
    <property type="term" value="F:zinc ion binding"/>
    <property type="evidence" value="ECO:0007669"/>
    <property type="project" value="UniProtKB-KW"/>
</dbReference>
<organism evidence="3 4">
    <name type="scientific">Flemingia macrophylla</name>
    <dbReference type="NCBI Taxonomy" id="520843"/>
    <lineage>
        <taxon>Eukaryota</taxon>
        <taxon>Viridiplantae</taxon>
        <taxon>Streptophyta</taxon>
        <taxon>Embryophyta</taxon>
        <taxon>Tracheophyta</taxon>
        <taxon>Spermatophyta</taxon>
        <taxon>Magnoliopsida</taxon>
        <taxon>eudicotyledons</taxon>
        <taxon>Gunneridae</taxon>
        <taxon>Pentapetalae</taxon>
        <taxon>rosids</taxon>
        <taxon>fabids</taxon>
        <taxon>Fabales</taxon>
        <taxon>Fabaceae</taxon>
        <taxon>Papilionoideae</taxon>
        <taxon>50 kb inversion clade</taxon>
        <taxon>NPAAA clade</taxon>
        <taxon>indigoferoid/millettioid clade</taxon>
        <taxon>Phaseoleae</taxon>
        <taxon>Flemingia</taxon>
    </lineage>
</organism>
<accession>A0ABD1NMI8</accession>
<reference evidence="3 4" key="1">
    <citation type="submission" date="2024-08" db="EMBL/GenBank/DDBJ databases">
        <title>Insights into the chromosomal genome structure of Flemingia macrophylla.</title>
        <authorList>
            <person name="Ding Y."/>
            <person name="Zhao Y."/>
            <person name="Bi W."/>
            <person name="Wu M."/>
            <person name="Zhao G."/>
            <person name="Gong Y."/>
            <person name="Li W."/>
            <person name="Zhang P."/>
        </authorList>
    </citation>
    <scope>NUCLEOTIDE SEQUENCE [LARGE SCALE GENOMIC DNA]</scope>
    <source>
        <strain evidence="3">DYQJB</strain>
        <tissue evidence="3">Leaf</tissue>
    </source>
</reference>
<protein>
    <recommendedName>
        <fullName evidence="2">C2H2-type domain-containing protein</fullName>
    </recommendedName>
</protein>
<dbReference type="SUPFAM" id="SSF57667">
    <property type="entry name" value="beta-beta-alpha zinc fingers"/>
    <property type="match status" value="1"/>
</dbReference>
<dbReference type="PROSITE" id="PS50157">
    <property type="entry name" value="ZINC_FINGER_C2H2_2"/>
    <property type="match status" value="1"/>
</dbReference>
<dbReference type="PANTHER" id="PTHR46353">
    <property type="entry name" value="ZINC FINGER PROTEIN 5"/>
    <property type="match status" value="1"/>
</dbReference>
<dbReference type="Pfam" id="PF13912">
    <property type="entry name" value="zf-C2H2_6"/>
    <property type="match status" value="1"/>
</dbReference>
<keyword evidence="4" id="KW-1185">Reference proteome</keyword>
<dbReference type="PANTHER" id="PTHR46353:SF23">
    <property type="entry name" value="C2H2 ZINC FINGER-CONTAINING PROTEIN-RELATED"/>
    <property type="match status" value="1"/>
</dbReference>
<keyword evidence="1" id="KW-0479">Metal-binding</keyword>
<dbReference type="AlphaFoldDB" id="A0ABD1NMI8"/>
<keyword evidence="1" id="KW-0863">Zinc-finger</keyword>
<dbReference type="EMBL" id="JBGMDY010000001">
    <property type="protein sequence ID" value="KAL2349354.1"/>
    <property type="molecule type" value="Genomic_DNA"/>
</dbReference>
<evidence type="ECO:0000313" key="4">
    <source>
        <dbReference type="Proteomes" id="UP001603857"/>
    </source>
</evidence>